<accession>A0ACB9DUB6</accession>
<gene>
    <name evidence="1" type="ORF">L2E82_20682</name>
</gene>
<reference evidence="1 2" key="2">
    <citation type="journal article" date="2022" name="Mol. Ecol. Resour.">
        <title>The genomes of chicory, endive, great burdock and yacon provide insights into Asteraceae paleo-polyploidization history and plant inulin production.</title>
        <authorList>
            <person name="Fan W."/>
            <person name="Wang S."/>
            <person name="Wang H."/>
            <person name="Wang A."/>
            <person name="Jiang F."/>
            <person name="Liu H."/>
            <person name="Zhao H."/>
            <person name="Xu D."/>
            <person name="Zhang Y."/>
        </authorList>
    </citation>
    <scope>NUCLEOTIDE SEQUENCE [LARGE SCALE GENOMIC DNA]</scope>
    <source>
        <strain evidence="2">cv. Punajuju</strain>
        <tissue evidence="1">Leaves</tissue>
    </source>
</reference>
<comment type="caution">
    <text evidence="1">The sequence shown here is derived from an EMBL/GenBank/DDBJ whole genome shotgun (WGS) entry which is preliminary data.</text>
</comment>
<name>A0ACB9DUB6_CICIN</name>
<keyword evidence="2" id="KW-1185">Reference proteome</keyword>
<evidence type="ECO:0000313" key="1">
    <source>
        <dbReference type="EMBL" id="KAI3750058.1"/>
    </source>
</evidence>
<protein>
    <submittedName>
        <fullName evidence="1">Uncharacterized protein</fullName>
    </submittedName>
</protein>
<dbReference type="Proteomes" id="UP001055811">
    <property type="component" value="Linkage Group LG04"/>
</dbReference>
<sequence length="106" mass="11724">MVTESKSMVAAILIRPAEEETGYRLTTSIAMELTSSEADFAAKAATEPDASAAGEIDALIRSEFKIKSSHREINDDEASVIKRKLQLEQKLEDVKRKLQSRPARTC</sequence>
<dbReference type="EMBL" id="CM042012">
    <property type="protein sequence ID" value="KAI3750058.1"/>
    <property type="molecule type" value="Genomic_DNA"/>
</dbReference>
<reference evidence="2" key="1">
    <citation type="journal article" date="2022" name="Mol. Ecol. Resour.">
        <title>The genomes of chicory, endive, great burdock and yacon provide insights into Asteraceae palaeo-polyploidization history and plant inulin production.</title>
        <authorList>
            <person name="Fan W."/>
            <person name="Wang S."/>
            <person name="Wang H."/>
            <person name="Wang A."/>
            <person name="Jiang F."/>
            <person name="Liu H."/>
            <person name="Zhao H."/>
            <person name="Xu D."/>
            <person name="Zhang Y."/>
        </authorList>
    </citation>
    <scope>NUCLEOTIDE SEQUENCE [LARGE SCALE GENOMIC DNA]</scope>
    <source>
        <strain evidence="2">cv. Punajuju</strain>
    </source>
</reference>
<evidence type="ECO:0000313" key="2">
    <source>
        <dbReference type="Proteomes" id="UP001055811"/>
    </source>
</evidence>
<proteinExistence type="predicted"/>
<organism evidence="1 2">
    <name type="scientific">Cichorium intybus</name>
    <name type="common">Chicory</name>
    <dbReference type="NCBI Taxonomy" id="13427"/>
    <lineage>
        <taxon>Eukaryota</taxon>
        <taxon>Viridiplantae</taxon>
        <taxon>Streptophyta</taxon>
        <taxon>Embryophyta</taxon>
        <taxon>Tracheophyta</taxon>
        <taxon>Spermatophyta</taxon>
        <taxon>Magnoliopsida</taxon>
        <taxon>eudicotyledons</taxon>
        <taxon>Gunneridae</taxon>
        <taxon>Pentapetalae</taxon>
        <taxon>asterids</taxon>
        <taxon>campanulids</taxon>
        <taxon>Asterales</taxon>
        <taxon>Asteraceae</taxon>
        <taxon>Cichorioideae</taxon>
        <taxon>Cichorieae</taxon>
        <taxon>Cichoriinae</taxon>
        <taxon>Cichorium</taxon>
    </lineage>
</organism>